<feature type="region of interest" description="Disordered" evidence="1">
    <location>
        <begin position="1"/>
        <end position="104"/>
    </location>
</feature>
<feature type="compositionally biased region" description="Basic residues" evidence="1">
    <location>
        <begin position="59"/>
        <end position="104"/>
    </location>
</feature>
<name>A0A6J4T6X1_9ACTN</name>
<gene>
    <name evidence="2" type="ORF">AVDCRST_MAG13-3054</name>
</gene>
<reference evidence="2" key="1">
    <citation type="submission" date="2020-02" db="EMBL/GenBank/DDBJ databases">
        <authorList>
            <person name="Meier V. D."/>
        </authorList>
    </citation>
    <scope>NUCLEOTIDE SEQUENCE</scope>
    <source>
        <strain evidence="2">AVDCRST_MAG13</strain>
    </source>
</reference>
<dbReference type="EMBL" id="CADCVO010000495">
    <property type="protein sequence ID" value="CAA9515570.1"/>
    <property type="molecule type" value="Genomic_DNA"/>
</dbReference>
<feature type="non-terminal residue" evidence="2">
    <location>
        <position position="191"/>
    </location>
</feature>
<organism evidence="2">
    <name type="scientific">uncultured Solirubrobacteraceae bacterium</name>
    <dbReference type="NCBI Taxonomy" id="1162706"/>
    <lineage>
        <taxon>Bacteria</taxon>
        <taxon>Bacillati</taxon>
        <taxon>Actinomycetota</taxon>
        <taxon>Thermoleophilia</taxon>
        <taxon>Solirubrobacterales</taxon>
        <taxon>Solirubrobacteraceae</taxon>
        <taxon>environmental samples</taxon>
    </lineage>
</organism>
<sequence length="191" mass="20730">ARLRRARRPGAPAAPRPARHPALRLGVRLGLDGRHRPRRVPLLGRRDRGPRPGTLAGPRAHHRPAPGGRRGGHPAGRRLRHDHRRRRAARGRHVHHRRAAARPRRVHALLRPAARGRRLPAPAVAAALPLGGRGAGGVPPAGARRPRRARARLARDRAAGLHPRGLRLAAARRGRDRAPHHACPTNTGSGV</sequence>
<protein>
    <submittedName>
        <fullName evidence="2">Uncharacterized protein</fullName>
    </submittedName>
</protein>
<accession>A0A6J4T6X1</accession>
<proteinExistence type="predicted"/>
<evidence type="ECO:0000256" key="1">
    <source>
        <dbReference type="SAM" id="MobiDB-lite"/>
    </source>
</evidence>
<feature type="region of interest" description="Disordered" evidence="1">
    <location>
        <begin position="170"/>
        <end position="191"/>
    </location>
</feature>
<dbReference type="AlphaFoldDB" id="A0A6J4T6X1"/>
<evidence type="ECO:0000313" key="2">
    <source>
        <dbReference type="EMBL" id="CAA9515570.1"/>
    </source>
</evidence>
<feature type="compositionally biased region" description="Basic residues" evidence="1">
    <location>
        <begin position="170"/>
        <end position="180"/>
    </location>
</feature>
<feature type="non-terminal residue" evidence="2">
    <location>
        <position position="1"/>
    </location>
</feature>